<dbReference type="AlphaFoldDB" id="A0A068WZM3"/>
<feature type="coiled-coil region" evidence="3">
    <location>
        <begin position="439"/>
        <end position="473"/>
    </location>
</feature>
<gene>
    <name evidence="5" type="ORF">EgrG_001090250</name>
</gene>
<feature type="region of interest" description="Disordered" evidence="4">
    <location>
        <begin position="519"/>
        <end position="554"/>
    </location>
</feature>
<dbReference type="GO" id="GO:0070840">
    <property type="term" value="F:dynein complex binding"/>
    <property type="evidence" value="ECO:0007669"/>
    <property type="project" value="InterPro"/>
</dbReference>
<comment type="similarity">
    <text evidence="1">Belongs to the BicD family.</text>
</comment>
<dbReference type="Pfam" id="PF09730">
    <property type="entry name" value="BicD"/>
    <property type="match status" value="1"/>
</dbReference>
<dbReference type="GO" id="GO:0072393">
    <property type="term" value="P:microtubule anchoring at microtubule organizing center"/>
    <property type="evidence" value="ECO:0007669"/>
    <property type="project" value="TreeGrafter"/>
</dbReference>
<feature type="compositionally biased region" description="Polar residues" evidence="4">
    <location>
        <begin position="519"/>
        <end position="531"/>
    </location>
</feature>
<sequence>MSSSPLNNCREEIQQLRNSLKEALREKYEAAQCGLKLLEEKESLQAKLDESEELLEQLRRELQLTQEKCDEQNELHRKMNRVGFQEEDDLLSRSANREEQLSGRIRDLEHDLKSTKAKYERQMAENDKLHQMMQEIQAKYDSVEKTRLELKQEIKAMKVVETRLLSELDELESENLELQKNVLALKTSQIEFESLKHELKRGQEENDQMHVLLEEVTRLKRITEKSLEEALESLQIEREQRHNLKKELDSRLAYESFYHLNSIQNGLAQSAQLQLFNTSESSEHSNSSVNIAHKGDDLFSELKLSESTQLKAEMTELQHKLEEAQRSAELASSEVNSKQERINQLQNELDLVMGVQRRADNEFESNANSDGTDAAAATGGEEDSASAGLKRTLRQTETRYSVALRQIASMQHELWRYQELEKVNADPALADEEGLKAEVLRLRKELECRAEEIKHLEERVDNGAEEAQQAGLKTAVVSVCLRRGFADLLKLYMLVCSELKETPSKQVCELAARASVSLDANASTDDSTASDPTVDASAAGTAVSTSPTSTEQVSPEMLAKQVEDHIAIVSHLRRAVQMYAEKNARLAQNATNGSSKRTDEAVEELQAEILQLRSKLSIKREQVASLRSVLKKNKSVAETALANLKQKYENEKAIVTDTLRALRSELKMLKEDAFTYTSIRAMFTEKHEEFVQQMDQLQQKLNKAEEEKRTLNSILRLAIQQKLNLTQQLEALEMERLAANPASARMAAEAAPQLRLYAGVDPTTGVTTAPPIFTPAAAAATPQAAPQTPLVSPPPTAPWLHAAPQLHCPPHPVAAAATAFNFATAASPRTPVTQPPVFPSPVTAPHLLKVNNSNVVESMLVRPQVRPRRQQNDVE</sequence>
<evidence type="ECO:0000313" key="6">
    <source>
        <dbReference type="Proteomes" id="UP000492820"/>
    </source>
</evidence>
<evidence type="ECO:0000256" key="1">
    <source>
        <dbReference type="ARBA" id="ARBA00010061"/>
    </source>
</evidence>
<feature type="coiled-coil region" evidence="3">
    <location>
        <begin position="307"/>
        <end position="355"/>
    </location>
</feature>
<dbReference type="Gene3D" id="6.10.250.2470">
    <property type="match status" value="1"/>
</dbReference>
<feature type="coiled-coil region" evidence="3">
    <location>
        <begin position="595"/>
        <end position="735"/>
    </location>
</feature>
<dbReference type="EMBL" id="LK028589">
    <property type="protein sequence ID" value="CDS23137.1"/>
    <property type="molecule type" value="Genomic_DNA"/>
</dbReference>
<reference evidence="7" key="3">
    <citation type="submission" date="2020-10" db="UniProtKB">
        <authorList>
            <consortium name="WormBaseParasite"/>
        </authorList>
    </citation>
    <scope>IDENTIFICATION</scope>
</reference>
<dbReference type="GO" id="GO:0005794">
    <property type="term" value="C:Golgi apparatus"/>
    <property type="evidence" value="ECO:0007669"/>
    <property type="project" value="TreeGrafter"/>
</dbReference>
<dbReference type="OrthoDB" id="10069295at2759"/>
<dbReference type="GO" id="GO:0070507">
    <property type="term" value="P:regulation of microtubule cytoskeleton organization"/>
    <property type="evidence" value="ECO:0007669"/>
    <property type="project" value="TreeGrafter"/>
</dbReference>
<feature type="region of interest" description="Disordered" evidence="4">
    <location>
        <begin position="362"/>
        <end position="392"/>
    </location>
</feature>
<reference evidence="5 6" key="1">
    <citation type="journal article" date="2013" name="Nature">
        <title>The genomes of four tapeworm species reveal adaptations to parasitism.</title>
        <authorList>
            <person name="Tsai I.J."/>
            <person name="Zarowiecki M."/>
            <person name="Holroyd N."/>
            <person name="Garciarrubio A."/>
            <person name="Sanchez-Flores A."/>
            <person name="Brooks K.L."/>
            <person name="Tracey A."/>
            <person name="Bobes R.J."/>
            <person name="Fragoso G."/>
            <person name="Sciutto E."/>
            <person name="Aslett M."/>
            <person name="Beasley H."/>
            <person name="Bennett H.M."/>
            <person name="Cai J."/>
            <person name="Camicia F."/>
            <person name="Clark R."/>
            <person name="Cucher M."/>
            <person name="De Silva N."/>
            <person name="Day T.A."/>
            <person name="Deplazes P."/>
            <person name="Estrada K."/>
            <person name="Fernandez C."/>
            <person name="Holland P.W."/>
            <person name="Hou J."/>
            <person name="Hu S."/>
            <person name="Huckvale T."/>
            <person name="Hung S.S."/>
            <person name="Kamenetzky L."/>
            <person name="Keane J.A."/>
            <person name="Kiss F."/>
            <person name="Koziol U."/>
            <person name="Lambert O."/>
            <person name="Liu K."/>
            <person name="Luo X."/>
            <person name="Luo Y."/>
            <person name="Macchiaroli N."/>
            <person name="Nichol S."/>
            <person name="Paps J."/>
            <person name="Parkinson J."/>
            <person name="Pouchkina-Stantcheva N."/>
            <person name="Riddiford N."/>
            <person name="Rosenzvit M."/>
            <person name="Salinas G."/>
            <person name="Wasmuth J.D."/>
            <person name="Zamanian M."/>
            <person name="Zheng Y."/>
            <person name="Cai X."/>
            <person name="Soberon X."/>
            <person name="Olson P.D."/>
            <person name="Laclette J.P."/>
            <person name="Brehm K."/>
            <person name="Berriman M."/>
            <person name="Garciarrubio A."/>
            <person name="Bobes R.J."/>
            <person name="Fragoso G."/>
            <person name="Sanchez-Flores A."/>
            <person name="Estrada K."/>
            <person name="Cevallos M.A."/>
            <person name="Morett E."/>
            <person name="Gonzalez V."/>
            <person name="Portillo T."/>
            <person name="Ochoa-Leyva A."/>
            <person name="Jose M.V."/>
            <person name="Sciutto E."/>
            <person name="Landa A."/>
            <person name="Jimenez L."/>
            <person name="Valdes V."/>
            <person name="Carrero J.C."/>
            <person name="Larralde C."/>
            <person name="Morales-Montor J."/>
            <person name="Limon-Lason J."/>
            <person name="Soberon X."/>
            <person name="Laclette J.P."/>
        </authorList>
    </citation>
    <scope>NUCLEOTIDE SEQUENCE [LARGE SCALE GENOMIC DNA]</scope>
</reference>
<evidence type="ECO:0000256" key="4">
    <source>
        <dbReference type="SAM" id="MobiDB-lite"/>
    </source>
</evidence>
<evidence type="ECO:0000313" key="5">
    <source>
        <dbReference type="EMBL" id="CDS23137.1"/>
    </source>
</evidence>
<evidence type="ECO:0000313" key="7">
    <source>
        <dbReference type="WBParaSite" id="EgrG_001090250"/>
    </source>
</evidence>
<feature type="compositionally biased region" description="Low complexity" evidence="4">
    <location>
        <begin position="365"/>
        <end position="379"/>
    </location>
</feature>
<feature type="coiled-coil region" evidence="3">
    <location>
        <begin position="6"/>
        <end position="247"/>
    </location>
</feature>
<dbReference type="WBParaSite" id="EgrG_001090250">
    <property type="protein sequence ID" value="EgrG_001090250"/>
    <property type="gene ID" value="EgrG_001090250"/>
</dbReference>
<proteinExistence type="inferred from homology"/>
<accession>A0A068WZM3</accession>
<dbReference type="PANTHER" id="PTHR31233">
    <property type="entry name" value="BICAUDAL D FAMILY MEMBER"/>
    <property type="match status" value="1"/>
</dbReference>
<evidence type="ECO:0000256" key="3">
    <source>
        <dbReference type="SAM" id="Coils"/>
    </source>
</evidence>
<evidence type="ECO:0000256" key="2">
    <source>
        <dbReference type="ARBA" id="ARBA00023054"/>
    </source>
</evidence>
<protein>
    <submittedName>
        <fullName evidence="7">Protein bicaudal D</fullName>
    </submittedName>
</protein>
<feature type="compositionally biased region" description="Polar residues" evidence="4">
    <location>
        <begin position="542"/>
        <end position="553"/>
    </location>
</feature>
<dbReference type="InterPro" id="IPR018477">
    <property type="entry name" value="BICD"/>
</dbReference>
<dbReference type="Proteomes" id="UP000492820">
    <property type="component" value="Unassembled WGS sequence"/>
</dbReference>
<dbReference type="GO" id="GO:0034452">
    <property type="term" value="F:dynactin binding"/>
    <property type="evidence" value="ECO:0007669"/>
    <property type="project" value="TreeGrafter"/>
</dbReference>
<organism evidence="5">
    <name type="scientific">Echinococcus granulosus</name>
    <name type="common">Hydatid tapeworm</name>
    <dbReference type="NCBI Taxonomy" id="6210"/>
    <lineage>
        <taxon>Eukaryota</taxon>
        <taxon>Metazoa</taxon>
        <taxon>Spiralia</taxon>
        <taxon>Lophotrochozoa</taxon>
        <taxon>Platyhelminthes</taxon>
        <taxon>Cestoda</taxon>
        <taxon>Eucestoda</taxon>
        <taxon>Cyclophyllidea</taxon>
        <taxon>Taeniidae</taxon>
        <taxon>Echinococcus</taxon>
        <taxon>Echinococcus granulosus group</taxon>
    </lineage>
</organism>
<keyword evidence="2 3" id="KW-0175">Coiled coil</keyword>
<reference evidence="5" key="2">
    <citation type="submission" date="2014-06" db="EMBL/GenBank/DDBJ databases">
        <authorList>
            <person name="Aslett M."/>
        </authorList>
    </citation>
    <scope>NUCLEOTIDE SEQUENCE</scope>
</reference>
<dbReference type="GO" id="GO:0005829">
    <property type="term" value="C:cytosol"/>
    <property type="evidence" value="ECO:0007669"/>
    <property type="project" value="TreeGrafter"/>
</dbReference>
<name>A0A068WZM3_ECHGR</name>
<dbReference type="PANTHER" id="PTHR31233:SF6">
    <property type="entry name" value="PROTEIN BICAUDAL D"/>
    <property type="match status" value="1"/>
</dbReference>
<dbReference type="GO" id="GO:0008093">
    <property type="term" value="F:cytoskeletal anchor activity"/>
    <property type="evidence" value="ECO:0007669"/>
    <property type="project" value="InterPro"/>
</dbReference>